<keyword evidence="1" id="KW-0812">Transmembrane</keyword>
<organism evidence="2 3">
    <name type="scientific">Hafnia alvei ATCC 51873</name>
    <dbReference type="NCBI Taxonomy" id="1002364"/>
    <lineage>
        <taxon>Bacteria</taxon>
        <taxon>Pseudomonadati</taxon>
        <taxon>Pseudomonadota</taxon>
        <taxon>Gammaproteobacteria</taxon>
        <taxon>Enterobacterales</taxon>
        <taxon>Hafniaceae</taxon>
        <taxon>Hafnia</taxon>
    </lineage>
</organism>
<accession>G9Y5D7</accession>
<comment type="caution">
    <text evidence="2">The sequence shown here is derived from an EMBL/GenBank/DDBJ whole genome shotgun (WGS) entry which is preliminary data.</text>
</comment>
<feature type="transmembrane region" description="Helical" evidence="1">
    <location>
        <begin position="142"/>
        <end position="160"/>
    </location>
</feature>
<keyword evidence="1" id="KW-1133">Transmembrane helix</keyword>
<feature type="transmembrane region" description="Helical" evidence="1">
    <location>
        <begin position="117"/>
        <end position="136"/>
    </location>
</feature>
<sequence length="205" mass="23803">MISAIAKKHVQDGVFDREIIMIDAFSRQQIAQAIRQFSIGRISNYQYEQRVSACISTEDAIVKRFMSDADWITDDDEFSLKDEQLLTAQEKEENARIILFLRSNLEYRWPEPEITTLSWSYITGASCFLVTIILAQYGTQRLWQATLGTVILVCLWAHHLRNKRKKREQDALIKASGGDKSVWPFFNHEEYRQALARPIYLAGPR</sequence>
<dbReference type="PATRIC" id="fig|1002364.3.peg.1617"/>
<dbReference type="Proteomes" id="UP000005959">
    <property type="component" value="Unassembled WGS sequence"/>
</dbReference>
<dbReference type="AlphaFoldDB" id="G9Y5D7"/>
<protein>
    <submittedName>
        <fullName evidence="2">Uncharacterized protein</fullName>
    </submittedName>
</protein>
<gene>
    <name evidence="2" type="ORF">HMPREF0454_01780</name>
</gene>
<name>G9Y5D7_HAFAL</name>
<keyword evidence="1" id="KW-0472">Membrane</keyword>
<proteinExistence type="predicted"/>
<evidence type="ECO:0000313" key="3">
    <source>
        <dbReference type="Proteomes" id="UP000005959"/>
    </source>
</evidence>
<evidence type="ECO:0000256" key="1">
    <source>
        <dbReference type="SAM" id="Phobius"/>
    </source>
</evidence>
<dbReference type="HOGENOM" id="CLU_1335964_0_0_6"/>
<dbReference type="EMBL" id="AGCI01000037">
    <property type="protein sequence ID" value="EHM43796.1"/>
    <property type="molecule type" value="Genomic_DNA"/>
</dbReference>
<reference evidence="2 3" key="1">
    <citation type="submission" date="2011-08" db="EMBL/GenBank/DDBJ databases">
        <authorList>
            <person name="Weinstock G."/>
            <person name="Sodergren E."/>
            <person name="Clifton S."/>
            <person name="Fulton L."/>
            <person name="Fulton B."/>
            <person name="Courtney L."/>
            <person name="Fronick C."/>
            <person name="Harrison M."/>
            <person name="Strong C."/>
            <person name="Farmer C."/>
            <person name="Delahaunty K."/>
            <person name="Markovic C."/>
            <person name="Hall O."/>
            <person name="Minx P."/>
            <person name="Tomlinson C."/>
            <person name="Mitreva M."/>
            <person name="Hou S."/>
            <person name="Chen J."/>
            <person name="Wollam A."/>
            <person name="Pepin K.H."/>
            <person name="Johnson M."/>
            <person name="Bhonagiri V."/>
            <person name="Zhang X."/>
            <person name="Suruliraj S."/>
            <person name="Warren W."/>
            <person name="Chinwalla A."/>
            <person name="Mardis E.R."/>
            <person name="Wilson R.K."/>
        </authorList>
    </citation>
    <scope>NUCLEOTIDE SEQUENCE [LARGE SCALE GENOMIC DNA]</scope>
    <source>
        <strain evidence="2 3">ATCC 51873</strain>
    </source>
</reference>
<evidence type="ECO:0000313" key="2">
    <source>
        <dbReference type="EMBL" id="EHM43796.1"/>
    </source>
</evidence>